<proteinExistence type="predicted"/>
<accession>A0A829R6S8</accession>
<sequence length="152" mass="18112">MLIQIDRDSVAMGDDVDSHKISLHIDSSTTYFSLFKSLLKKGYIPSIQGNDVVWVLRYNGSDLLTYQTKEEKFFSRLAHDQERIVAYMKANQEKNICIVFRYYYSKMKRAFSIYRDHSGSKSQMRINDFLSEYRSYNIPSELEKTWEKKQRF</sequence>
<protein>
    <submittedName>
        <fullName evidence="1">Uncharacterized protein</fullName>
    </submittedName>
</protein>
<dbReference type="Proteomes" id="UP000019251">
    <property type="component" value="Unassembled WGS sequence"/>
</dbReference>
<dbReference type="AlphaFoldDB" id="A0A829R6S8"/>
<dbReference type="EMBL" id="AODG01000011">
    <property type="protein sequence ID" value="EUJ27744.1"/>
    <property type="molecule type" value="Genomic_DNA"/>
</dbReference>
<dbReference type="RefSeq" id="WP_036106402.1">
    <property type="nucleotide sequence ID" value="NZ_AODG01000011.1"/>
</dbReference>
<evidence type="ECO:0000313" key="2">
    <source>
        <dbReference type="Proteomes" id="UP000019251"/>
    </source>
</evidence>
<organism evidence="1 2">
    <name type="scientific">Listeria grayi FSL F6-1183</name>
    <dbReference type="NCBI Taxonomy" id="1265827"/>
    <lineage>
        <taxon>Bacteria</taxon>
        <taxon>Bacillati</taxon>
        <taxon>Bacillota</taxon>
        <taxon>Bacilli</taxon>
        <taxon>Bacillales</taxon>
        <taxon>Listeriaceae</taxon>
        <taxon>Listeria</taxon>
    </lineage>
</organism>
<gene>
    <name evidence="1" type="ORF">LMUR_09464</name>
</gene>
<evidence type="ECO:0000313" key="1">
    <source>
        <dbReference type="EMBL" id="EUJ27744.1"/>
    </source>
</evidence>
<name>A0A829R6S8_LISGR</name>
<comment type="caution">
    <text evidence="1">The sequence shown here is derived from an EMBL/GenBank/DDBJ whole genome shotgun (WGS) entry which is preliminary data.</text>
</comment>
<reference evidence="1 2" key="1">
    <citation type="submission" date="2012-12" db="EMBL/GenBank/DDBJ databases">
        <title>Novel taxa of Listeriaceae from agricultural environments in the United States.</title>
        <authorList>
            <person name="den Bakker H.C."/>
            <person name="Allred A."/>
            <person name="Warchocki S."/>
            <person name="Wright E.M."/>
            <person name="Burrell A."/>
            <person name="Nightingale K.K."/>
            <person name="Kephart D."/>
            <person name="Wiedmann M."/>
        </authorList>
    </citation>
    <scope>NUCLEOTIDE SEQUENCE [LARGE SCALE GENOMIC DNA]</scope>
    <source>
        <strain evidence="1 2">FSL F6-1183</strain>
    </source>
</reference>